<dbReference type="RefSeq" id="WP_063674148.1">
    <property type="nucleotide sequence ID" value="NZ_CP014841.1"/>
</dbReference>
<reference evidence="1 2" key="1">
    <citation type="submission" date="2016-02" db="EMBL/GenBank/DDBJ databases">
        <title>Complete genome sequencing and analysis of ATSB10, Dyella thiooxydans isolated from rhizosphere soil of sunflower (Helianthus annuus L.).</title>
        <authorList>
            <person name="Lee Y."/>
            <person name="Hwangbo K."/>
            <person name="Chung H."/>
            <person name="Yoo J."/>
            <person name="Kim K.Y."/>
            <person name="Sa T.M."/>
            <person name="Um Y."/>
            <person name="Madhaiyan M."/>
        </authorList>
    </citation>
    <scope>NUCLEOTIDE SEQUENCE [LARGE SCALE GENOMIC DNA]</scope>
    <source>
        <strain evidence="1 2">ATSB10</strain>
    </source>
</reference>
<name>A0A160N6A1_9GAMM</name>
<dbReference type="SUPFAM" id="SSF53335">
    <property type="entry name" value="S-adenosyl-L-methionine-dependent methyltransferases"/>
    <property type="match status" value="1"/>
</dbReference>
<evidence type="ECO:0000313" key="2">
    <source>
        <dbReference type="Proteomes" id="UP000077255"/>
    </source>
</evidence>
<sequence>MTAGGTYSTNWFEHNVPHWERWLASLRGRSGLRALEIGSFEGRSTVWLCENVLTAADATIDCVDLFQHDPVYGDYHARFRQNTARWRERIRELPGRSYEALKRLDGPYDLVYVDGWHSAFGALADGVMAWPMLRVGGVMIFDDYLWVPPKLGAPPRPAWWRRKWEKLHGRDWRKFSLMRQIETVRLDTPKLGVDGLLATLEGHYELLGISNQLALRKTRGFDAGQVGHDT</sequence>
<dbReference type="Proteomes" id="UP000077255">
    <property type="component" value="Chromosome"/>
</dbReference>
<keyword evidence="2" id="KW-1185">Reference proteome</keyword>
<dbReference type="OrthoDB" id="292252at2"/>
<protein>
    <recommendedName>
        <fullName evidence="3">Class I SAM-dependent methyltransferase</fullName>
    </recommendedName>
</protein>
<dbReference type="PATRIC" id="fig|445710.3.peg.3756"/>
<dbReference type="KEGG" id="dtx:ATSB10_37580"/>
<dbReference type="EMBL" id="CP014841">
    <property type="protein sequence ID" value="AND71212.1"/>
    <property type="molecule type" value="Genomic_DNA"/>
</dbReference>
<dbReference type="Pfam" id="PF13578">
    <property type="entry name" value="Methyltransf_24"/>
    <property type="match status" value="1"/>
</dbReference>
<evidence type="ECO:0008006" key="3">
    <source>
        <dbReference type="Google" id="ProtNLM"/>
    </source>
</evidence>
<accession>A0A160N6A1</accession>
<gene>
    <name evidence="1" type="ORF">ATSB10_37580</name>
</gene>
<evidence type="ECO:0000313" key="1">
    <source>
        <dbReference type="EMBL" id="AND71212.1"/>
    </source>
</evidence>
<dbReference type="STRING" id="445710.ATSB10_37580"/>
<dbReference type="InterPro" id="IPR029063">
    <property type="entry name" value="SAM-dependent_MTases_sf"/>
</dbReference>
<proteinExistence type="predicted"/>
<dbReference type="AlphaFoldDB" id="A0A160N6A1"/>
<organism evidence="1 2">
    <name type="scientific">Dyella thiooxydans</name>
    <dbReference type="NCBI Taxonomy" id="445710"/>
    <lineage>
        <taxon>Bacteria</taxon>
        <taxon>Pseudomonadati</taxon>
        <taxon>Pseudomonadota</taxon>
        <taxon>Gammaproteobacteria</taxon>
        <taxon>Lysobacterales</taxon>
        <taxon>Rhodanobacteraceae</taxon>
        <taxon>Dyella</taxon>
    </lineage>
</organism>
<dbReference type="Gene3D" id="3.40.50.150">
    <property type="entry name" value="Vaccinia Virus protein VP39"/>
    <property type="match status" value="1"/>
</dbReference>